<evidence type="ECO:0000313" key="1">
    <source>
        <dbReference type="EMBL" id="KFH44747.1"/>
    </source>
</evidence>
<dbReference type="EMBL" id="JPKY01000043">
    <property type="protein sequence ID" value="KFH44747.1"/>
    <property type="molecule type" value="Genomic_DNA"/>
</dbReference>
<protein>
    <submittedName>
        <fullName evidence="1">Uncharacterized protein</fullName>
    </submittedName>
</protein>
<reference evidence="2" key="1">
    <citation type="journal article" date="2014" name="Genome Announc.">
        <title>Genome sequence and annotation of Acremonium chrysogenum, producer of the beta-lactam antibiotic cephalosporin C.</title>
        <authorList>
            <person name="Terfehr D."/>
            <person name="Dahlmann T.A."/>
            <person name="Specht T."/>
            <person name="Zadra I."/>
            <person name="Kuernsteiner H."/>
            <person name="Kueck U."/>
        </authorList>
    </citation>
    <scope>NUCLEOTIDE SEQUENCE [LARGE SCALE GENOMIC DNA]</scope>
    <source>
        <strain evidence="2">ATCC 11550 / CBS 779.69 / DSM 880 / IAM 14645 / JCM 23072 / IMI 49137</strain>
    </source>
</reference>
<gene>
    <name evidence="1" type="ORF">ACRE_044640</name>
</gene>
<dbReference type="HOGENOM" id="CLU_182433_2_0_1"/>
<evidence type="ECO:0000313" key="2">
    <source>
        <dbReference type="Proteomes" id="UP000029964"/>
    </source>
</evidence>
<organism evidence="1 2">
    <name type="scientific">Hapsidospora chrysogenum (strain ATCC 11550 / CBS 779.69 / DSM 880 / IAM 14645 / JCM 23072 / IMI 49137)</name>
    <name type="common">Acremonium chrysogenum</name>
    <dbReference type="NCBI Taxonomy" id="857340"/>
    <lineage>
        <taxon>Eukaryota</taxon>
        <taxon>Fungi</taxon>
        <taxon>Dikarya</taxon>
        <taxon>Ascomycota</taxon>
        <taxon>Pezizomycotina</taxon>
        <taxon>Sordariomycetes</taxon>
        <taxon>Hypocreomycetidae</taxon>
        <taxon>Hypocreales</taxon>
        <taxon>Bionectriaceae</taxon>
        <taxon>Hapsidospora</taxon>
    </lineage>
</organism>
<name>A0A086T5W5_HAPC1</name>
<keyword evidence="2" id="KW-1185">Reference proteome</keyword>
<proteinExistence type="predicted"/>
<accession>A0A086T5W5</accession>
<sequence>MCDWEEFVFTCNHSAIRLKSYCHFARNNSNHACPSVKVLRKCWRQGVPCESCAHLYS</sequence>
<dbReference type="Proteomes" id="UP000029964">
    <property type="component" value="Unassembled WGS sequence"/>
</dbReference>
<comment type="caution">
    <text evidence="1">The sequence shown here is derived from an EMBL/GenBank/DDBJ whole genome shotgun (WGS) entry which is preliminary data.</text>
</comment>
<dbReference type="AlphaFoldDB" id="A0A086T5W5"/>
<dbReference type="OrthoDB" id="4966402at2759"/>